<comment type="similarity">
    <text evidence="2 6">Belongs to the DXO/Dom3Z family.</text>
</comment>
<dbReference type="EMBL" id="JARKIE010000072">
    <property type="protein sequence ID" value="KAJ7689417.1"/>
    <property type="molecule type" value="Genomic_DNA"/>
</dbReference>
<keyword evidence="6" id="KW-0539">Nucleus</keyword>
<keyword evidence="6" id="KW-0479">Metal-binding</keyword>
<dbReference type="GO" id="GO:0034353">
    <property type="term" value="F:mRNA 5'-diphosphatase activity"/>
    <property type="evidence" value="ECO:0007669"/>
    <property type="project" value="TreeGrafter"/>
</dbReference>
<evidence type="ECO:0000256" key="1">
    <source>
        <dbReference type="ARBA" id="ARBA00001968"/>
    </source>
</evidence>
<dbReference type="EC" id="3.6.1.-" evidence="6"/>
<dbReference type="AlphaFoldDB" id="A0AAD7DER2"/>
<comment type="cofactor">
    <cofactor evidence="1 6">
        <name>a divalent metal cation</name>
        <dbReference type="ChEBI" id="CHEBI:60240"/>
    </cofactor>
</comment>
<keyword evidence="6" id="KW-0694">RNA-binding</keyword>
<dbReference type="GO" id="GO:0000956">
    <property type="term" value="P:nuclear-transcribed mRNA catabolic process"/>
    <property type="evidence" value="ECO:0007669"/>
    <property type="project" value="TreeGrafter"/>
</dbReference>
<evidence type="ECO:0000313" key="9">
    <source>
        <dbReference type="Proteomes" id="UP001221757"/>
    </source>
</evidence>
<accession>A0AAD7DER2</accession>
<sequence>PTQLISLSYTPEREFEFTDSALHYLVQPPRNAQLAHAYDRCPERRSRIDGLSYCTSHTPGGANVPQNPGDPPAGDTRMVIGGEVDCAGKKYTGATDTFAELKTPLVIRGPTTKKLLKFYIQSFLLGVPEILVGFRTPAGQVSTTNAFLGFLQDVWRLRFYAGMGVELRLLDAAEVDDLVAEEERMGFLPRVYWDEVAG</sequence>
<keyword evidence="6" id="KW-0378">Hydrolase</keyword>
<evidence type="ECO:0000256" key="3">
    <source>
        <dbReference type="ARBA" id="ARBA00044676"/>
    </source>
</evidence>
<dbReference type="Proteomes" id="UP001221757">
    <property type="component" value="Unassembled WGS sequence"/>
</dbReference>
<comment type="caution">
    <text evidence="8">The sequence shown here is derived from an EMBL/GenBank/DDBJ whole genome shotgun (WGS) entry which is preliminary data.</text>
</comment>
<gene>
    <name evidence="8" type="ORF">B0H17DRAFT_1066526</name>
</gene>
<dbReference type="GO" id="GO:0000166">
    <property type="term" value="F:nucleotide binding"/>
    <property type="evidence" value="ECO:0007669"/>
    <property type="project" value="UniProtKB-KW"/>
</dbReference>
<protein>
    <recommendedName>
        <fullName evidence="6">Decapping nuclease</fullName>
        <ecNumber evidence="6">3.6.1.-</ecNumber>
    </recommendedName>
</protein>
<dbReference type="GO" id="GO:0005634">
    <property type="term" value="C:nucleus"/>
    <property type="evidence" value="ECO:0007669"/>
    <property type="project" value="UniProtKB-SubCell"/>
</dbReference>
<evidence type="ECO:0000256" key="5">
    <source>
        <dbReference type="ARBA" id="ARBA00048124"/>
    </source>
</evidence>
<comment type="catalytic activity">
    <reaction evidence="4">
        <text>a 5'-end triphospho-ribonucleoside in mRNA + H2O = a 5'-end phospho-ribonucleoside in mRNA + diphosphate + H(+)</text>
        <dbReference type="Rhea" id="RHEA:78683"/>
        <dbReference type="Rhea" id="RHEA-COMP:15692"/>
        <dbReference type="Rhea" id="RHEA-COMP:17164"/>
        <dbReference type="ChEBI" id="CHEBI:15377"/>
        <dbReference type="ChEBI" id="CHEBI:15378"/>
        <dbReference type="ChEBI" id="CHEBI:33019"/>
        <dbReference type="ChEBI" id="CHEBI:138282"/>
        <dbReference type="ChEBI" id="CHEBI:167618"/>
    </reaction>
    <physiologicalReaction direction="left-to-right" evidence="4">
        <dbReference type="Rhea" id="RHEA:78684"/>
    </physiologicalReaction>
</comment>
<dbReference type="GO" id="GO:0004518">
    <property type="term" value="F:nuclease activity"/>
    <property type="evidence" value="ECO:0007669"/>
    <property type="project" value="UniProtKB-KW"/>
</dbReference>
<dbReference type="GO" id="GO:0003723">
    <property type="term" value="F:RNA binding"/>
    <property type="evidence" value="ECO:0007669"/>
    <property type="project" value="UniProtKB-KW"/>
</dbReference>
<dbReference type="PANTHER" id="PTHR12395:SF9">
    <property type="entry name" value="DECAPPING AND EXORIBONUCLEASE PROTEIN"/>
    <property type="match status" value="1"/>
</dbReference>
<evidence type="ECO:0000256" key="6">
    <source>
        <dbReference type="RuleBase" id="RU367113"/>
    </source>
</evidence>
<dbReference type="InterPro" id="IPR013961">
    <property type="entry name" value="RAI1"/>
</dbReference>
<dbReference type="Pfam" id="PF08652">
    <property type="entry name" value="RAI1"/>
    <property type="match status" value="1"/>
</dbReference>
<feature type="non-terminal residue" evidence="8">
    <location>
        <position position="198"/>
    </location>
</feature>
<comment type="catalytic activity">
    <reaction evidence="3">
        <text>a 5'-end (N(7)-methyl 5'-triphosphoguanosine)-ribonucleoside-ribonucleotide in mRNA + H2O = a (N(7)-methyl 5'-triphosphoguanosine)-nucleoside + a 5'-end phospho-ribonucleoside in mRNA + H(+)</text>
        <dbReference type="Rhea" id="RHEA:66928"/>
        <dbReference type="Rhea" id="RHEA-COMP:15692"/>
        <dbReference type="Rhea" id="RHEA-COMP:17313"/>
        <dbReference type="ChEBI" id="CHEBI:15377"/>
        <dbReference type="ChEBI" id="CHEBI:15378"/>
        <dbReference type="ChEBI" id="CHEBI:138282"/>
        <dbReference type="ChEBI" id="CHEBI:172876"/>
        <dbReference type="ChEBI" id="CHEBI:172877"/>
    </reaction>
    <physiologicalReaction direction="left-to-right" evidence="3">
        <dbReference type="Rhea" id="RHEA:66929"/>
    </physiologicalReaction>
</comment>
<evidence type="ECO:0000259" key="7">
    <source>
        <dbReference type="Pfam" id="PF08652"/>
    </source>
</evidence>
<comment type="subcellular location">
    <subcellularLocation>
        <location evidence="6">Nucleus</location>
    </subcellularLocation>
</comment>
<dbReference type="PANTHER" id="PTHR12395">
    <property type="entry name" value="DOM-3 RELATED"/>
    <property type="match status" value="1"/>
</dbReference>
<organism evidence="8 9">
    <name type="scientific">Mycena rosella</name>
    <name type="common">Pink bonnet</name>
    <name type="synonym">Agaricus rosellus</name>
    <dbReference type="NCBI Taxonomy" id="1033263"/>
    <lineage>
        <taxon>Eukaryota</taxon>
        <taxon>Fungi</taxon>
        <taxon>Dikarya</taxon>
        <taxon>Basidiomycota</taxon>
        <taxon>Agaricomycotina</taxon>
        <taxon>Agaricomycetes</taxon>
        <taxon>Agaricomycetidae</taxon>
        <taxon>Agaricales</taxon>
        <taxon>Marasmiineae</taxon>
        <taxon>Mycenaceae</taxon>
        <taxon>Mycena</taxon>
    </lineage>
</organism>
<dbReference type="GO" id="GO:0110155">
    <property type="term" value="P:NAD-cap decapping"/>
    <property type="evidence" value="ECO:0007669"/>
    <property type="project" value="TreeGrafter"/>
</dbReference>
<dbReference type="InterPro" id="IPR039039">
    <property type="entry name" value="RAI1-like_fam"/>
</dbReference>
<comment type="catalytic activity">
    <reaction evidence="5">
        <text>a 5'-end NAD(+)-phospho-ribonucleoside in mRNA + H2O = a 5'-end phospho-ribonucleoside in mRNA + NAD(+) + H(+)</text>
        <dbReference type="Rhea" id="RHEA:60880"/>
        <dbReference type="Rhea" id="RHEA-COMP:15692"/>
        <dbReference type="Rhea" id="RHEA-COMP:15698"/>
        <dbReference type="ChEBI" id="CHEBI:15377"/>
        <dbReference type="ChEBI" id="CHEBI:15378"/>
        <dbReference type="ChEBI" id="CHEBI:57540"/>
        <dbReference type="ChEBI" id="CHEBI:138282"/>
        <dbReference type="ChEBI" id="CHEBI:144029"/>
    </reaction>
    <physiologicalReaction direction="left-to-right" evidence="5">
        <dbReference type="Rhea" id="RHEA:60881"/>
    </physiologicalReaction>
</comment>
<keyword evidence="6" id="KW-0540">Nuclease</keyword>
<reference evidence="8" key="1">
    <citation type="submission" date="2023-03" db="EMBL/GenBank/DDBJ databases">
        <title>Massive genome expansion in bonnet fungi (Mycena s.s.) driven by repeated elements and novel gene families across ecological guilds.</title>
        <authorList>
            <consortium name="Lawrence Berkeley National Laboratory"/>
            <person name="Harder C.B."/>
            <person name="Miyauchi S."/>
            <person name="Viragh M."/>
            <person name="Kuo A."/>
            <person name="Thoen E."/>
            <person name="Andreopoulos B."/>
            <person name="Lu D."/>
            <person name="Skrede I."/>
            <person name="Drula E."/>
            <person name="Henrissat B."/>
            <person name="Morin E."/>
            <person name="Kohler A."/>
            <person name="Barry K."/>
            <person name="LaButti K."/>
            <person name="Morin E."/>
            <person name="Salamov A."/>
            <person name="Lipzen A."/>
            <person name="Mereny Z."/>
            <person name="Hegedus B."/>
            <person name="Baldrian P."/>
            <person name="Stursova M."/>
            <person name="Weitz H."/>
            <person name="Taylor A."/>
            <person name="Grigoriev I.V."/>
            <person name="Nagy L.G."/>
            <person name="Martin F."/>
            <person name="Kauserud H."/>
        </authorList>
    </citation>
    <scope>NUCLEOTIDE SEQUENCE</scope>
    <source>
        <strain evidence="8">CBHHK067</strain>
    </source>
</reference>
<evidence type="ECO:0000256" key="2">
    <source>
        <dbReference type="ARBA" id="ARBA00006562"/>
    </source>
</evidence>
<evidence type="ECO:0000256" key="4">
    <source>
        <dbReference type="ARBA" id="ARBA00044692"/>
    </source>
</evidence>
<keyword evidence="9" id="KW-1185">Reference proteome</keyword>
<feature type="domain" description="RAI1-like" evidence="7">
    <location>
        <begin position="74"/>
        <end position="147"/>
    </location>
</feature>
<proteinExistence type="inferred from homology"/>
<dbReference type="GO" id="GO:0046872">
    <property type="term" value="F:metal ion binding"/>
    <property type="evidence" value="ECO:0007669"/>
    <property type="project" value="UniProtKB-KW"/>
</dbReference>
<name>A0AAD7DER2_MYCRO</name>
<comment type="function">
    <text evidence="6">Decapping enzyme for NAD-capped RNAs: specifically hydrolyzes the nicotinamide adenine dinucleotide (NAD) cap from a subset of RNAs by removing the entire NAD moiety from the 5'-end of an NAD-capped RNA.</text>
</comment>
<evidence type="ECO:0000313" key="8">
    <source>
        <dbReference type="EMBL" id="KAJ7689417.1"/>
    </source>
</evidence>
<dbReference type="GO" id="GO:0005829">
    <property type="term" value="C:cytosol"/>
    <property type="evidence" value="ECO:0007669"/>
    <property type="project" value="TreeGrafter"/>
</dbReference>
<keyword evidence="6" id="KW-0547">Nucleotide-binding</keyword>